<evidence type="ECO:0000313" key="4">
    <source>
        <dbReference type="EMBL" id="CAB4754244.1"/>
    </source>
</evidence>
<feature type="transmembrane region" description="Helical" evidence="3">
    <location>
        <begin position="416"/>
        <end position="437"/>
    </location>
</feature>
<dbReference type="SUPFAM" id="SSF53448">
    <property type="entry name" value="Nucleotide-diphospho-sugar transferases"/>
    <property type="match status" value="1"/>
</dbReference>
<dbReference type="EMBL" id="CAEZYW010000255">
    <property type="protein sequence ID" value="CAB4754244.1"/>
    <property type="molecule type" value="Genomic_DNA"/>
</dbReference>
<keyword evidence="3" id="KW-0812">Transmembrane</keyword>
<dbReference type="Gene3D" id="3.90.550.10">
    <property type="entry name" value="Spore Coat Polysaccharide Biosynthesis Protein SpsA, Chain A"/>
    <property type="match status" value="1"/>
</dbReference>
<protein>
    <submittedName>
        <fullName evidence="4">Unannotated protein</fullName>
    </submittedName>
</protein>
<evidence type="ECO:0000256" key="3">
    <source>
        <dbReference type="SAM" id="Phobius"/>
    </source>
</evidence>
<dbReference type="PANTHER" id="PTHR43630">
    <property type="entry name" value="POLY-BETA-1,6-N-ACETYL-D-GLUCOSAMINE SYNTHASE"/>
    <property type="match status" value="1"/>
</dbReference>
<keyword evidence="3" id="KW-0472">Membrane</keyword>
<proteinExistence type="predicted"/>
<accession>A0A6J6U5A5</accession>
<organism evidence="4">
    <name type="scientific">freshwater metagenome</name>
    <dbReference type="NCBI Taxonomy" id="449393"/>
    <lineage>
        <taxon>unclassified sequences</taxon>
        <taxon>metagenomes</taxon>
        <taxon>ecological metagenomes</taxon>
    </lineage>
</organism>
<feature type="transmembrane region" description="Helical" evidence="3">
    <location>
        <begin position="51"/>
        <end position="74"/>
    </location>
</feature>
<dbReference type="AlphaFoldDB" id="A0A6J6U5A5"/>
<name>A0A6J6U5A5_9ZZZZ</name>
<feature type="transmembrane region" description="Helical" evidence="3">
    <location>
        <begin position="108"/>
        <end position="133"/>
    </location>
</feature>
<gene>
    <name evidence="4" type="ORF">UFOPK2786_01453</name>
</gene>
<evidence type="ECO:0000256" key="2">
    <source>
        <dbReference type="ARBA" id="ARBA00022679"/>
    </source>
</evidence>
<dbReference type="Pfam" id="PF13641">
    <property type="entry name" value="Glyco_tranf_2_3"/>
    <property type="match status" value="1"/>
</dbReference>
<dbReference type="CDD" id="cd06423">
    <property type="entry name" value="CESA_like"/>
    <property type="match status" value="1"/>
</dbReference>
<dbReference type="PANTHER" id="PTHR43630:SF1">
    <property type="entry name" value="POLY-BETA-1,6-N-ACETYL-D-GLUCOSAMINE SYNTHASE"/>
    <property type="match status" value="1"/>
</dbReference>
<reference evidence="4" key="1">
    <citation type="submission" date="2020-05" db="EMBL/GenBank/DDBJ databases">
        <authorList>
            <person name="Chiriac C."/>
            <person name="Salcher M."/>
            <person name="Ghai R."/>
            <person name="Kavagutti S V."/>
        </authorList>
    </citation>
    <scope>NUCLEOTIDE SEQUENCE</scope>
</reference>
<dbReference type="GO" id="GO:0016757">
    <property type="term" value="F:glycosyltransferase activity"/>
    <property type="evidence" value="ECO:0007669"/>
    <property type="project" value="UniProtKB-KW"/>
</dbReference>
<evidence type="ECO:0000256" key="1">
    <source>
        <dbReference type="ARBA" id="ARBA00022676"/>
    </source>
</evidence>
<keyword evidence="1" id="KW-0328">Glycosyltransferase</keyword>
<keyword evidence="2" id="KW-0808">Transferase</keyword>
<dbReference type="InterPro" id="IPR029044">
    <property type="entry name" value="Nucleotide-diphossugar_trans"/>
</dbReference>
<sequence>MTGQISFHCWHNETVTAPATDQAADDGVPSSTRPFAQAPTLRATRENPAAFYGRLVVAIVLASIVFVAGLAFAVGQRFEMDAAPKSPTAAEVGGWSVLISQERPPGEIIVLALIAMAGIAVCAVSFEVIASLMSISPRRARLSALRATIDISHPRRRRVRVTVLIPAHNEEYSLPTTLAALGRQTRPPDRVIVIADNCTDATVTIARDMGHEAFETHENAHKKGGALNQALRLILPLSDAFDVVLVMDADTSLGPRFIEVAAANLERDPELAAVGGVFFGEPGHGLIGQFQRNEYARYSLQIRARRGRVFVLTGTATMFRASALMDVAGARGVYIPGEPGQVYDTAALTEDNELTLALKSLGATMMSPSECTVVTELMPAWRNLWRQRQRWQRGALENLAAYGMTRATIRYWGQQLGIGYGTVALNLALVLMLITALSVDRWIWFPFWMAVGSVFLLERVITAWRTGWRGRILSALLLPELLYDVYLQVVFVSCLWDISLGRKAEWGHVTHPAGSS</sequence>
<feature type="transmembrane region" description="Helical" evidence="3">
    <location>
        <begin position="443"/>
        <end position="461"/>
    </location>
</feature>
<keyword evidence="3" id="KW-1133">Transmembrane helix</keyword>